<dbReference type="EMBL" id="GBRH01266970">
    <property type="protein sequence ID" value="JAD30925.1"/>
    <property type="molecule type" value="Transcribed_RNA"/>
</dbReference>
<proteinExistence type="predicted"/>
<accession>A0A0A8Z2E7</accession>
<evidence type="ECO:0000313" key="1">
    <source>
        <dbReference type="EMBL" id="JAD30925.1"/>
    </source>
</evidence>
<reference evidence="1" key="2">
    <citation type="journal article" date="2015" name="Data Brief">
        <title>Shoot transcriptome of the giant reed, Arundo donax.</title>
        <authorList>
            <person name="Barrero R.A."/>
            <person name="Guerrero F.D."/>
            <person name="Moolhuijzen P."/>
            <person name="Goolsby J.A."/>
            <person name="Tidwell J."/>
            <person name="Bellgard S.E."/>
            <person name="Bellgard M.I."/>
        </authorList>
    </citation>
    <scope>NUCLEOTIDE SEQUENCE</scope>
    <source>
        <tissue evidence="1">Shoot tissue taken approximately 20 cm above the soil surface</tissue>
    </source>
</reference>
<dbReference type="AlphaFoldDB" id="A0A0A8Z2E7"/>
<sequence>MEMAAGAPAGPGQRQLVTLPPLNFPFVGTLTLPAVA</sequence>
<protein>
    <submittedName>
        <fullName evidence="1">Uncharacterized protein</fullName>
    </submittedName>
</protein>
<name>A0A0A8Z2E7_ARUDO</name>
<reference evidence="1" key="1">
    <citation type="submission" date="2014-09" db="EMBL/GenBank/DDBJ databases">
        <authorList>
            <person name="Magalhaes I.L.F."/>
            <person name="Oliveira U."/>
            <person name="Santos F.R."/>
            <person name="Vidigal T.H.D.A."/>
            <person name="Brescovit A.D."/>
            <person name="Santos A.J."/>
        </authorList>
    </citation>
    <scope>NUCLEOTIDE SEQUENCE</scope>
    <source>
        <tissue evidence="1">Shoot tissue taken approximately 20 cm above the soil surface</tissue>
    </source>
</reference>
<organism evidence="1">
    <name type="scientific">Arundo donax</name>
    <name type="common">Giant reed</name>
    <name type="synonym">Donax arundinaceus</name>
    <dbReference type="NCBI Taxonomy" id="35708"/>
    <lineage>
        <taxon>Eukaryota</taxon>
        <taxon>Viridiplantae</taxon>
        <taxon>Streptophyta</taxon>
        <taxon>Embryophyta</taxon>
        <taxon>Tracheophyta</taxon>
        <taxon>Spermatophyta</taxon>
        <taxon>Magnoliopsida</taxon>
        <taxon>Liliopsida</taxon>
        <taxon>Poales</taxon>
        <taxon>Poaceae</taxon>
        <taxon>PACMAD clade</taxon>
        <taxon>Arundinoideae</taxon>
        <taxon>Arundineae</taxon>
        <taxon>Arundo</taxon>
    </lineage>
</organism>